<dbReference type="EMBL" id="JAAOAS010000604">
    <property type="protein sequence ID" value="KAF5573491.1"/>
    <property type="molecule type" value="Genomic_DNA"/>
</dbReference>
<dbReference type="PANTHER" id="PTHR10039">
    <property type="entry name" value="AMELOGENIN"/>
    <property type="match status" value="1"/>
</dbReference>
<comment type="caution">
    <text evidence="3">The sequence shown here is derived from an EMBL/GenBank/DDBJ whole genome shotgun (WGS) entry which is preliminary data.</text>
</comment>
<dbReference type="AlphaFoldDB" id="A0A8H5KJE1"/>
<evidence type="ECO:0000313" key="3">
    <source>
        <dbReference type="EMBL" id="KAF5573491.1"/>
    </source>
</evidence>
<keyword evidence="1" id="KW-0677">Repeat</keyword>
<dbReference type="InterPro" id="IPR007111">
    <property type="entry name" value="NACHT_NTPase"/>
</dbReference>
<keyword evidence="4" id="KW-1185">Reference proteome</keyword>
<dbReference type="PANTHER" id="PTHR10039:SF14">
    <property type="entry name" value="NACHT DOMAIN-CONTAINING PROTEIN"/>
    <property type="match status" value="1"/>
</dbReference>
<dbReference type="InterPro" id="IPR056125">
    <property type="entry name" value="DUF7708"/>
</dbReference>
<evidence type="ECO:0000313" key="4">
    <source>
        <dbReference type="Proteomes" id="UP000546213"/>
    </source>
</evidence>
<dbReference type="Gene3D" id="3.40.50.300">
    <property type="entry name" value="P-loop containing nucleotide triphosphate hydrolases"/>
    <property type="match status" value="1"/>
</dbReference>
<dbReference type="Pfam" id="PF22939">
    <property type="entry name" value="WHD_GPIID"/>
    <property type="match status" value="1"/>
</dbReference>
<sequence>MTTMQHVFEAAMLDFKDKLKDQSLYDQILQTTSIEQVYQDIKKLQDTQAKSGRLRHLSKIEPLLARLRDYSGVVETFVQAKPDILALIWGPIKLLLLWADVLKKSFDALVNTLEEIGNSLPDFCELAIIFSDNKRLEELMVLFFRDILEFYLITTKFFSMSSLRYVFEMFWPSRKDQIQVVVKHIVSHRDLISKEVRMEEIRKANELRDRELQHILQTEENNIAQEFASHQAHISPRRYDADLYRFSEAVCNGTGKWLFRKQSFQDWLVGKERAKPILWLRGIPGAGKTLLASSVIKHTQSLDGTRTVFAFLTYLDSHISAISILQSLIFQLASTCLSLKTILCQSNLQHLGSDFKVASALLKTLIQGAGVVHLIMDGLDEIEPIQRSRLLKELVRLSYECGECRILLTSRPESDVIRDLDGKATDLQVDKNNAGSIQIFVNRTMTEWFKDRGFIPEVQDQLQGWAAPLAFQAKGMFLYVKLIFRIVYYINDVEDIQKELEHLPSSLEDAYGRVLQQINASPDPQKRALARSILGWVGCAPSPMTLKEMEQALLIDPKFPHRLPRVQASVNVVQICGPIVDVVDGCVQFVHFTVREYIFGTKTQNSITLADTALDLAIRCLVYMCQNHHDPELTEDEIDANILWGAYRLHHFSSSFWVDLIHQYLTLSGSETIPDALIDQLRILLDTRSSDHYKQSGQTKGSIHPAILSLELQEPSLVGMLKGCTDFQASSSNSNNRINNPEEWLHTCPLSIPQISITLHERLEILDDTKLPVSESLPYHYGTRYFKCRFLGCHYRYGFETKPSRRAHEKNHQKPWNCDFPGCRFATQGFISRKMRDDHLKNGHSQAADPGLSSITLLQKIEDEELQPLIFDLIETDRVEIITPLMTRLHNLERSVRREIAIHVARMGSHAVLQLLIDSGFLTGAFCGTDSRLYWRDFTPLAQPIVRSESVVLSETLLSWIATLVLIQEPIYNFRSALENIITTIMALESEYIFELWIPMLASGFGIARSAMSLAKAFASRDTIAATDNKPTRERMLLRCWEECKALDTIRGRQDNTVLRDIADTTCSVNLARYAIQHGCEVDAKFQGNSPTALQFAARKTTQQAADLMKFLLLHGADPTKGTAKRGSSERNMIRDQKGARGISKWLGMSWEELVEQTTDERRRFKEKENESSHSN</sequence>
<dbReference type="Proteomes" id="UP000546213">
    <property type="component" value="Unassembled WGS sequence"/>
</dbReference>
<dbReference type="OrthoDB" id="21416at2759"/>
<organism evidence="3 4">
    <name type="scientific">Fusarium pseudocircinatum</name>
    <dbReference type="NCBI Taxonomy" id="56676"/>
    <lineage>
        <taxon>Eukaryota</taxon>
        <taxon>Fungi</taxon>
        <taxon>Dikarya</taxon>
        <taxon>Ascomycota</taxon>
        <taxon>Pezizomycotina</taxon>
        <taxon>Sordariomycetes</taxon>
        <taxon>Hypocreomycetidae</taxon>
        <taxon>Hypocreales</taxon>
        <taxon>Nectriaceae</taxon>
        <taxon>Fusarium</taxon>
        <taxon>Fusarium fujikuroi species complex</taxon>
    </lineage>
</organism>
<dbReference type="InterPro" id="IPR054471">
    <property type="entry name" value="GPIID_WHD"/>
</dbReference>
<feature type="domain" description="NACHT" evidence="2">
    <location>
        <begin position="276"/>
        <end position="414"/>
    </location>
</feature>
<dbReference type="InterPro" id="IPR056884">
    <property type="entry name" value="NPHP3-like_N"/>
</dbReference>
<dbReference type="SUPFAM" id="SSF52540">
    <property type="entry name" value="P-loop containing nucleoside triphosphate hydrolases"/>
    <property type="match status" value="1"/>
</dbReference>
<reference evidence="3 4" key="1">
    <citation type="submission" date="2020-05" db="EMBL/GenBank/DDBJ databases">
        <title>Identification and distribution of gene clusters putatively required for synthesis of sphingolipid metabolism inhibitors in phylogenetically diverse species of the filamentous fungus Fusarium.</title>
        <authorList>
            <person name="Kim H.-S."/>
            <person name="Busman M."/>
            <person name="Brown D.W."/>
            <person name="Divon H."/>
            <person name="Uhlig S."/>
            <person name="Proctor R.H."/>
        </authorList>
    </citation>
    <scope>NUCLEOTIDE SEQUENCE [LARGE SCALE GENOMIC DNA]</scope>
    <source>
        <strain evidence="3 4">NRRL 36939</strain>
    </source>
</reference>
<proteinExistence type="predicted"/>
<dbReference type="Pfam" id="PF24809">
    <property type="entry name" value="DUF7708"/>
    <property type="match status" value="1"/>
</dbReference>
<gene>
    <name evidence="3" type="ORF">FPCIR_13948</name>
</gene>
<accession>A0A8H5KJE1</accession>
<name>A0A8H5KJE1_9HYPO</name>
<dbReference type="InterPro" id="IPR027417">
    <property type="entry name" value="P-loop_NTPase"/>
</dbReference>
<evidence type="ECO:0000259" key="2">
    <source>
        <dbReference type="PROSITE" id="PS50837"/>
    </source>
</evidence>
<dbReference type="Pfam" id="PF24883">
    <property type="entry name" value="NPHP3_N"/>
    <property type="match status" value="1"/>
</dbReference>
<protein>
    <submittedName>
        <fullName evidence="3">Nacht domain-containing protein</fullName>
    </submittedName>
</protein>
<dbReference type="PROSITE" id="PS50837">
    <property type="entry name" value="NACHT"/>
    <property type="match status" value="1"/>
</dbReference>
<evidence type="ECO:0000256" key="1">
    <source>
        <dbReference type="ARBA" id="ARBA00022737"/>
    </source>
</evidence>